<reference evidence="1" key="1">
    <citation type="submission" date="2023-08" db="EMBL/GenBank/DDBJ databases">
        <title>Reference Genome Resource for the Citrus Pathogen Phytophthora citrophthora.</title>
        <authorList>
            <person name="Moller H."/>
            <person name="Coetzee B."/>
            <person name="Rose L.J."/>
            <person name="Van Niekerk J.M."/>
        </authorList>
    </citation>
    <scope>NUCLEOTIDE SEQUENCE</scope>
    <source>
        <strain evidence="1">STE-U-9442</strain>
    </source>
</reference>
<accession>A0AAD9LEK6</accession>
<evidence type="ECO:0000313" key="2">
    <source>
        <dbReference type="Proteomes" id="UP001259832"/>
    </source>
</evidence>
<name>A0AAD9LEK6_9STRA</name>
<dbReference type="Proteomes" id="UP001259832">
    <property type="component" value="Unassembled WGS sequence"/>
</dbReference>
<evidence type="ECO:0000313" key="1">
    <source>
        <dbReference type="EMBL" id="KAK1933593.1"/>
    </source>
</evidence>
<protein>
    <submittedName>
        <fullName evidence="1">Uncharacterized protein</fullName>
    </submittedName>
</protein>
<proteinExistence type="predicted"/>
<gene>
    <name evidence="1" type="ORF">P3T76_011807</name>
</gene>
<comment type="caution">
    <text evidence="1">The sequence shown here is derived from an EMBL/GenBank/DDBJ whole genome shotgun (WGS) entry which is preliminary data.</text>
</comment>
<keyword evidence="2" id="KW-1185">Reference proteome</keyword>
<dbReference type="AlphaFoldDB" id="A0AAD9LEK6"/>
<organism evidence="1 2">
    <name type="scientific">Phytophthora citrophthora</name>
    <dbReference type="NCBI Taxonomy" id="4793"/>
    <lineage>
        <taxon>Eukaryota</taxon>
        <taxon>Sar</taxon>
        <taxon>Stramenopiles</taxon>
        <taxon>Oomycota</taxon>
        <taxon>Peronosporomycetes</taxon>
        <taxon>Peronosporales</taxon>
        <taxon>Peronosporaceae</taxon>
        <taxon>Phytophthora</taxon>
    </lineage>
</organism>
<sequence length="99" mass="11228">MHYVLHLPTNGHPCSLTGRIFTDTAAQYVYMYLRVASSQAADDNAASTYTIWRALSSTTGLWPIQRPDRLLHLAARSLYFAWDSYPPVSIKEHRNRSTG</sequence>
<dbReference type="EMBL" id="JASMQC010000028">
    <property type="protein sequence ID" value="KAK1933593.1"/>
    <property type="molecule type" value="Genomic_DNA"/>
</dbReference>